<keyword evidence="4" id="KW-0460">Magnesium</keyword>
<dbReference type="InterPro" id="IPR008949">
    <property type="entry name" value="Isoprenoid_synthase_dom_sf"/>
</dbReference>
<dbReference type="GO" id="GO:1990234">
    <property type="term" value="C:transferase complex"/>
    <property type="evidence" value="ECO:0007669"/>
    <property type="project" value="TreeGrafter"/>
</dbReference>
<keyword evidence="5" id="KW-0808">Transferase</keyword>
<dbReference type="PROSITE" id="PS00723">
    <property type="entry name" value="POLYPRENYL_SYNTHASE_1"/>
    <property type="match status" value="1"/>
</dbReference>
<reference evidence="7" key="1">
    <citation type="journal article" date="2020" name="Nat. Genet.">
        <title>Genomic diversifications of five Gossypium allopolyploid species and their impact on cotton improvement.</title>
        <authorList>
            <person name="Chen Z.J."/>
            <person name="Sreedasyam A."/>
            <person name="Ando A."/>
            <person name="Song Q."/>
            <person name="De Santiago L.M."/>
            <person name="Hulse-Kemp A.M."/>
            <person name="Ding M."/>
            <person name="Ye W."/>
            <person name="Kirkbride R.C."/>
            <person name="Jenkins J."/>
            <person name="Plott C."/>
            <person name="Lovell J."/>
            <person name="Lin Y.M."/>
            <person name="Vaughn R."/>
            <person name="Liu B."/>
            <person name="Simpson S."/>
            <person name="Scheffler B.E."/>
            <person name="Wen L."/>
            <person name="Saski C.A."/>
            <person name="Grover C.E."/>
            <person name="Hu G."/>
            <person name="Conover J.L."/>
            <person name="Carlson J.W."/>
            <person name="Shu S."/>
            <person name="Boston L.B."/>
            <person name="Williams M."/>
            <person name="Peterson D.G."/>
            <person name="McGee K."/>
            <person name="Jones D.C."/>
            <person name="Wendel J.F."/>
            <person name="Stelly D.M."/>
            <person name="Grimwood J."/>
            <person name="Schmutz J."/>
        </authorList>
    </citation>
    <scope>NUCLEOTIDE SEQUENCE [LARGE SCALE GENOMIC DNA]</scope>
    <source>
        <strain evidence="7">cv. TM-1</strain>
    </source>
</reference>
<dbReference type="RefSeq" id="XP_016745142.2">
    <property type="nucleotide sequence ID" value="XM_016889653.2"/>
</dbReference>
<dbReference type="InterPro" id="IPR000092">
    <property type="entry name" value="Polyprenyl_synt"/>
</dbReference>
<dbReference type="SUPFAM" id="SSF48576">
    <property type="entry name" value="Terpenoid synthases"/>
    <property type="match status" value="1"/>
</dbReference>
<feature type="chain" id="PRO_5047157478" evidence="6">
    <location>
        <begin position="18"/>
        <end position="419"/>
    </location>
</feature>
<comment type="cofactor">
    <cofactor evidence="1">
        <name>Mg(2+)</name>
        <dbReference type="ChEBI" id="CHEBI:18420"/>
    </cofactor>
</comment>
<name>A0A1U8P1Q7_GOSHI</name>
<accession>A0A1U8P1Q7</accession>
<dbReference type="Gene3D" id="1.10.600.10">
    <property type="entry name" value="Farnesyl Diphosphate Synthase"/>
    <property type="match status" value="1"/>
</dbReference>
<comment type="similarity">
    <text evidence="2 5">Belongs to the FPP/GGPP synthase family.</text>
</comment>
<feature type="signal peptide" evidence="6">
    <location>
        <begin position="1"/>
        <end position="17"/>
    </location>
</feature>
<evidence type="ECO:0000256" key="2">
    <source>
        <dbReference type="ARBA" id="ARBA00006706"/>
    </source>
</evidence>
<dbReference type="SFLD" id="SFLDS00005">
    <property type="entry name" value="Isoprenoid_Synthase_Type_I"/>
    <property type="match status" value="1"/>
</dbReference>
<evidence type="ECO:0000256" key="5">
    <source>
        <dbReference type="RuleBase" id="RU004466"/>
    </source>
</evidence>
<evidence type="ECO:0000313" key="8">
    <source>
        <dbReference type="RefSeq" id="XP_016745142.2"/>
    </source>
</evidence>
<dbReference type="InterPro" id="IPR033749">
    <property type="entry name" value="Polyprenyl_synt_CS"/>
</dbReference>
<proteinExistence type="inferred from homology"/>
<keyword evidence="7" id="KW-1185">Reference proteome</keyword>
<dbReference type="AlphaFoldDB" id="A0A1U8P1Q7"/>
<reference evidence="8" key="2">
    <citation type="submission" date="2025-08" db="UniProtKB">
        <authorList>
            <consortium name="RefSeq"/>
        </authorList>
    </citation>
    <scope>IDENTIFICATION</scope>
</reference>
<dbReference type="CDD" id="cd00685">
    <property type="entry name" value="Trans_IPPS_HT"/>
    <property type="match status" value="1"/>
</dbReference>
<dbReference type="GO" id="GO:0046872">
    <property type="term" value="F:metal ion binding"/>
    <property type="evidence" value="ECO:0007669"/>
    <property type="project" value="UniProtKB-KW"/>
</dbReference>
<dbReference type="PROSITE" id="PS00444">
    <property type="entry name" value="POLYPRENYL_SYNTHASE_2"/>
    <property type="match status" value="1"/>
</dbReference>
<evidence type="ECO:0000256" key="3">
    <source>
        <dbReference type="ARBA" id="ARBA00022723"/>
    </source>
</evidence>
<dbReference type="GO" id="GO:0004659">
    <property type="term" value="F:prenyltransferase activity"/>
    <property type="evidence" value="ECO:0007669"/>
    <property type="project" value="InterPro"/>
</dbReference>
<organism evidence="7 8">
    <name type="scientific">Gossypium hirsutum</name>
    <name type="common">Upland cotton</name>
    <name type="synonym">Gossypium mexicanum</name>
    <dbReference type="NCBI Taxonomy" id="3635"/>
    <lineage>
        <taxon>Eukaryota</taxon>
        <taxon>Viridiplantae</taxon>
        <taxon>Streptophyta</taxon>
        <taxon>Embryophyta</taxon>
        <taxon>Tracheophyta</taxon>
        <taxon>Spermatophyta</taxon>
        <taxon>Magnoliopsida</taxon>
        <taxon>eudicotyledons</taxon>
        <taxon>Gunneridae</taxon>
        <taxon>Pentapetalae</taxon>
        <taxon>rosids</taxon>
        <taxon>malvids</taxon>
        <taxon>Malvales</taxon>
        <taxon>Malvaceae</taxon>
        <taxon>Malvoideae</taxon>
        <taxon>Gossypium</taxon>
    </lineage>
</organism>
<protein>
    <submittedName>
        <fullName evidence="8">Solanesyl-diphosphate synthase 1, mitochondrial isoform X2</fullName>
    </submittedName>
</protein>
<dbReference type="Pfam" id="PF00348">
    <property type="entry name" value="polyprenyl_synt"/>
    <property type="match status" value="1"/>
</dbReference>
<evidence type="ECO:0000256" key="1">
    <source>
        <dbReference type="ARBA" id="ARBA00001946"/>
    </source>
</evidence>
<dbReference type="GO" id="GO:0008299">
    <property type="term" value="P:isoprenoid biosynthetic process"/>
    <property type="evidence" value="ECO:0007669"/>
    <property type="project" value="UniProtKB-KW"/>
</dbReference>
<keyword evidence="6" id="KW-0732">Signal</keyword>
<gene>
    <name evidence="8" type="primary">LOC107954170</name>
</gene>
<evidence type="ECO:0000313" key="7">
    <source>
        <dbReference type="Proteomes" id="UP000818029"/>
    </source>
</evidence>
<sequence>MARAALLHLLRYRTAAAAAAAEPLSAFRCLMTRSNSKTPAAGIKWAGFCRPFSSKAALNDVIGNDTDSSVAVMEPQERVDPFSLVANELSLIATRLRSMVAAEVPNLASAAEYFFKIGAEGKRFRPTVLLLMATALDVHIPELSPPGIGDTLPTDLRTRQQRIAEITEMIHVASLLHDDVLDDADTRRGVGSLNAVMGNKLAVLAGDFLLSRACLTLASLKNTEVVTLIATVIENLVTGETMQLTTASNKRFSMEYYMQKTYNKTASLISNSCKSVALLAGHTAEIAMLAFEYGKNLGLAFQLIDDVLDFTGTSASLGKGSLSDIRHGIITAPILFAMEEYPQLRAVVDKGFDNPANVDIALEYLGKSRGIERTKELAMKHANLAAAAIDSLPQSDDEDVIKSRQALIDLTQRVITRNK</sequence>
<evidence type="ECO:0000256" key="4">
    <source>
        <dbReference type="ARBA" id="ARBA00022842"/>
    </source>
</evidence>
<evidence type="ECO:0000256" key="6">
    <source>
        <dbReference type="SAM" id="SignalP"/>
    </source>
</evidence>
<dbReference type="PANTHER" id="PTHR12001">
    <property type="entry name" value="GERANYLGERANYL PYROPHOSPHATE SYNTHASE"/>
    <property type="match status" value="1"/>
</dbReference>
<dbReference type="Proteomes" id="UP000818029">
    <property type="component" value="Chromosome D07"/>
</dbReference>
<dbReference type="GeneID" id="107954170"/>
<dbReference type="GO" id="GO:0005739">
    <property type="term" value="C:mitochondrion"/>
    <property type="evidence" value="ECO:0007669"/>
    <property type="project" value="UniProtKB-SubCell"/>
</dbReference>
<dbReference type="GO" id="GO:0006744">
    <property type="term" value="P:ubiquinone biosynthetic process"/>
    <property type="evidence" value="ECO:0007669"/>
    <property type="project" value="TreeGrafter"/>
</dbReference>
<keyword evidence="3" id="KW-0479">Metal-binding</keyword>
<dbReference type="PANTHER" id="PTHR12001:SF74">
    <property type="entry name" value="SOLANESYL-DIPHOSPHATE SYNTHASE 1, MITOCHONDRIAL-LIKE ISOFORM X1"/>
    <property type="match status" value="1"/>
</dbReference>